<dbReference type="Pfam" id="PF04773">
    <property type="entry name" value="FecR"/>
    <property type="match status" value="1"/>
</dbReference>
<organism evidence="2 3">
    <name type="scientific">Achromobacter deleyi</name>
    <dbReference type="NCBI Taxonomy" id="1353891"/>
    <lineage>
        <taxon>Bacteria</taxon>
        <taxon>Pseudomonadati</taxon>
        <taxon>Pseudomonadota</taxon>
        <taxon>Betaproteobacteria</taxon>
        <taxon>Burkholderiales</taxon>
        <taxon>Alcaligenaceae</taxon>
        <taxon>Achromobacter</taxon>
    </lineage>
</organism>
<dbReference type="PIRSF" id="PIRSF018266">
    <property type="entry name" value="FecR"/>
    <property type="match status" value="1"/>
</dbReference>
<gene>
    <name evidence="2" type="ORF">I6I07_20685</name>
</gene>
<dbReference type="Proteomes" id="UP000595231">
    <property type="component" value="Chromosome"/>
</dbReference>
<dbReference type="PANTHER" id="PTHR30273">
    <property type="entry name" value="PERIPLASMIC SIGNAL SENSOR AND SIGMA FACTOR ACTIVATOR FECR-RELATED"/>
    <property type="match status" value="1"/>
</dbReference>
<dbReference type="Gene3D" id="2.60.120.1440">
    <property type="match status" value="1"/>
</dbReference>
<evidence type="ECO:0000313" key="2">
    <source>
        <dbReference type="EMBL" id="QQB33055.1"/>
    </source>
</evidence>
<accession>A0A7T4AZR6</accession>
<dbReference type="AlphaFoldDB" id="A0A7T4AZR6"/>
<dbReference type="PANTHER" id="PTHR30273:SF2">
    <property type="entry name" value="PROTEIN FECR"/>
    <property type="match status" value="1"/>
</dbReference>
<evidence type="ECO:0000313" key="3">
    <source>
        <dbReference type="Proteomes" id="UP000595231"/>
    </source>
</evidence>
<protein>
    <submittedName>
        <fullName evidence="2">FecR domain-containing protein</fullName>
    </submittedName>
</protein>
<dbReference type="InterPro" id="IPR012373">
    <property type="entry name" value="Ferrdict_sens_TM"/>
</dbReference>
<dbReference type="RefSeq" id="WP_082380564.1">
    <property type="nucleotide sequence ID" value="NZ_CP065997.1"/>
</dbReference>
<name>A0A7T4AZR6_9BURK</name>
<feature type="domain" description="FecR protein" evidence="1">
    <location>
        <begin position="120"/>
        <end position="218"/>
    </location>
</feature>
<dbReference type="EMBL" id="CP065997">
    <property type="protein sequence ID" value="QQB33055.1"/>
    <property type="molecule type" value="Genomic_DNA"/>
</dbReference>
<reference evidence="2 3" key="1">
    <citation type="submission" date="2020-12" db="EMBL/GenBank/DDBJ databases">
        <title>FDA dAtabase for Regulatory Grade micrObial Sequences (FDA-ARGOS): Supporting development and validation of Infectious Disease Dx tests.</title>
        <authorList>
            <person name="Sproer C."/>
            <person name="Gronow S."/>
            <person name="Severitt S."/>
            <person name="Schroder I."/>
            <person name="Tallon L."/>
            <person name="Sadzewicz L."/>
            <person name="Zhao X."/>
            <person name="Boylan J."/>
            <person name="Ott S."/>
            <person name="Bowen H."/>
            <person name="Vavikolanu K."/>
            <person name="Mehta A."/>
            <person name="Aluvathingal J."/>
            <person name="Nadendla S."/>
            <person name="Lowell S."/>
            <person name="Myers T."/>
            <person name="Yan Y."/>
            <person name="Sichtig H."/>
        </authorList>
    </citation>
    <scope>NUCLEOTIDE SEQUENCE [LARGE SCALE GENOMIC DNA]</scope>
    <source>
        <strain evidence="2 3">FDAARGOS_1050</strain>
    </source>
</reference>
<dbReference type="GO" id="GO:0016989">
    <property type="term" value="F:sigma factor antagonist activity"/>
    <property type="evidence" value="ECO:0007669"/>
    <property type="project" value="TreeGrafter"/>
</dbReference>
<dbReference type="InterPro" id="IPR006860">
    <property type="entry name" value="FecR"/>
</dbReference>
<evidence type="ECO:0000259" key="1">
    <source>
        <dbReference type="Pfam" id="PF04773"/>
    </source>
</evidence>
<proteinExistence type="predicted"/>
<sequence length="343" mass="37532">MATEMMRDGPDETLVEHALGLIATSEIATARAARQAASRLTAWRQRAPVHELAYLEAQRRWQLLARVAPDMREHFQEDNPAAKAPGLSRRTLLGLGAAGACTALLGTGWAWRRPLYQASYETGPGQLSQAQVPDQADGGGLGTRIDLSPQTRLSVSLYRHERVVQLSHGEALFTVMPDADRPFRVRTRGGDVEVVGTVFTVSDRGGPVSVAVEEGHVRFQPAPRDARWYTLSRGGPTVDLRAPAAVSWRNGEVDAVRRIDPESVAAWRNGWLWFDNQRLDEALPAINAFRNHPLKAADPAVSALRLTGRFRSADAGNAAQLLEAILPLQAATRPNGDVELRLR</sequence>